<reference evidence="1" key="1">
    <citation type="journal article" date="2020" name="Nature">
        <title>Giant virus diversity and host interactions through global metagenomics.</title>
        <authorList>
            <person name="Schulz F."/>
            <person name="Roux S."/>
            <person name="Paez-Espino D."/>
            <person name="Jungbluth S."/>
            <person name="Walsh D.A."/>
            <person name="Denef V.J."/>
            <person name="McMahon K.D."/>
            <person name="Konstantinidis K.T."/>
            <person name="Eloe-Fadrosh E.A."/>
            <person name="Kyrpides N.C."/>
            <person name="Woyke T."/>
        </authorList>
    </citation>
    <scope>NUCLEOTIDE SEQUENCE</scope>
    <source>
        <strain evidence="1">GVMAG-M-3300024302-11</strain>
    </source>
</reference>
<dbReference type="AlphaFoldDB" id="A0A6C0ITG0"/>
<organism evidence="1">
    <name type="scientific">viral metagenome</name>
    <dbReference type="NCBI Taxonomy" id="1070528"/>
    <lineage>
        <taxon>unclassified sequences</taxon>
        <taxon>metagenomes</taxon>
        <taxon>organismal metagenomes</taxon>
    </lineage>
</organism>
<proteinExistence type="predicted"/>
<evidence type="ECO:0000313" key="1">
    <source>
        <dbReference type="EMBL" id="QHT96332.1"/>
    </source>
</evidence>
<sequence>MLIKLPIILNNKIDIINFRINKFENKFIIKPLIENTNDLYQYMVTNNEFCMNKFHIKFPYEITIIDNTYLFSNYFFITSVLNGFDCELNFFSNILKNIEKFFNKKLTFLKLDYLLNNVASITKKCNILIESKKKFEDLEEMASYLDGQLNISLNLIYLLLYKYPQNCSKDFKDSNLRDFIPKKIINCLNLIKNYKINFKGNEDSSVLIHIDNIINKKIQVHTLKKNIYFFFKLKEDKVIKMKIQSMDNSNDNLLLEDGRLVNSNICKVYSYNPKFLDQININSLIMDLLNHDYEFRLLISSRLFKKDEQHIKSIINYIYLDKTNYIYLSSLRNLHFCFNNLEKDHYNDMEQNLEFKILEDGITNCEFINYLNKKYTDDLSSKLQILKILFNKYTFPLAFNKKKLNEVFEVIIYFSFLNINDIVKIVDNDKIYLDNSILEMVPVKLKNLYFNLMKTYYQYNMRSLENITYNFKYYQDYIYIYVIKNIIQGNTIISDLFTNKEMYAKMIDVYQKNFILLQLINDLKWSNLSKRLDYLHYIFKNDSLIYYQNRLNKNLFADSVDYKIKNIILDKFSMYKYLKQEKDFIKWTKFIKNNINELYEKKISVSDTDLILLGKLIHKLYNIKVQDLKDSRYIDLINFCQKNKKLILSENRINLMIREKLNSIQFSLNLGFFAKHLNFSTISDQKIELEENIEINTINLQLKEVTKKYYKYKGKYMKTKTTTCSSSFQI</sequence>
<dbReference type="EMBL" id="MN740255">
    <property type="protein sequence ID" value="QHT96332.1"/>
    <property type="molecule type" value="Genomic_DNA"/>
</dbReference>
<accession>A0A6C0ITG0</accession>
<protein>
    <submittedName>
        <fullName evidence="1">Uncharacterized protein</fullName>
    </submittedName>
</protein>
<name>A0A6C0ITG0_9ZZZZ</name>